<dbReference type="GO" id="GO:0016539">
    <property type="term" value="P:intein-mediated protein splicing"/>
    <property type="evidence" value="ECO:0007669"/>
    <property type="project" value="InterPro"/>
</dbReference>
<dbReference type="Gene3D" id="2.60.40.10">
    <property type="entry name" value="Immunoglobulins"/>
    <property type="match status" value="3"/>
</dbReference>
<protein>
    <recommendedName>
        <fullName evidence="6">Ig-like domain-containing protein</fullName>
    </recommendedName>
</protein>
<accession>A0A815ILT2</accession>
<proteinExistence type="predicted"/>
<organism evidence="7 9">
    <name type="scientific">Rotaria sordida</name>
    <dbReference type="NCBI Taxonomy" id="392033"/>
    <lineage>
        <taxon>Eukaryota</taxon>
        <taxon>Metazoa</taxon>
        <taxon>Spiralia</taxon>
        <taxon>Gnathifera</taxon>
        <taxon>Rotifera</taxon>
        <taxon>Eurotatoria</taxon>
        <taxon>Bdelloidea</taxon>
        <taxon>Philodinida</taxon>
        <taxon>Philodinidae</taxon>
        <taxon>Rotaria</taxon>
    </lineage>
</organism>
<keyword evidence="2" id="KW-0963">Cytoplasm</keyword>
<comment type="subcellular location">
    <subcellularLocation>
        <location evidence="1">Cytoplasm</location>
    </subcellularLocation>
</comment>
<dbReference type="InterPro" id="IPR036179">
    <property type="entry name" value="Ig-like_dom_sf"/>
</dbReference>
<dbReference type="EMBL" id="CAJNOO010004057">
    <property type="protein sequence ID" value="CAF1366670.1"/>
    <property type="molecule type" value="Genomic_DNA"/>
</dbReference>
<dbReference type="GO" id="GO:0005737">
    <property type="term" value="C:cytoplasm"/>
    <property type="evidence" value="ECO:0007669"/>
    <property type="project" value="UniProtKB-SubCell"/>
</dbReference>
<dbReference type="InterPro" id="IPR013098">
    <property type="entry name" value="Ig_I-set"/>
</dbReference>
<dbReference type="EMBL" id="CAJOAX010005017">
    <property type="protein sequence ID" value="CAF3931471.1"/>
    <property type="molecule type" value="Genomic_DNA"/>
</dbReference>
<dbReference type="PANTHER" id="PTHR35971">
    <property type="entry name" value="SI:DKEY-31G6.6"/>
    <property type="match status" value="1"/>
</dbReference>
<dbReference type="InterPro" id="IPR006141">
    <property type="entry name" value="Intein_N"/>
</dbReference>
<dbReference type="InterPro" id="IPR052385">
    <property type="entry name" value="Obscurin/Obscurin-like_Reg"/>
</dbReference>
<evidence type="ECO:0000256" key="4">
    <source>
        <dbReference type="ARBA" id="ARBA00023157"/>
    </source>
</evidence>
<dbReference type="InterPro" id="IPR013783">
    <property type="entry name" value="Ig-like_fold"/>
</dbReference>
<dbReference type="CDD" id="cd00096">
    <property type="entry name" value="Ig"/>
    <property type="match status" value="2"/>
</dbReference>
<feature type="compositionally biased region" description="Acidic residues" evidence="5">
    <location>
        <begin position="1022"/>
        <end position="1035"/>
    </location>
</feature>
<dbReference type="Pfam" id="PF13895">
    <property type="entry name" value="Ig_2"/>
    <property type="match status" value="1"/>
</dbReference>
<gene>
    <name evidence="8" type="ORF">OTI717_LOCUS25369</name>
    <name evidence="7" type="ORF">RFH988_LOCUS33116</name>
</gene>
<comment type="caution">
    <text evidence="7">The sequence shown here is derived from an EMBL/GenBank/DDBJ whole genome shotgun (WGS) entry which is preliminary data.</text>
</comment>
<dbReference type="AlphaFoldDB" id="A0A815ILT2"/>
<keyword evidence="3" id="KW-0597">Phosphoprotein</keyword>
<dbReference type="PROSITE" id="PS50817">
    <property type="entry name" value="INTEIN_N_TER"/>
    <property type="match status" value="1"/>
</dbReference>
<evidence type="ECO:0000313" key="8">
    <source>
        <dbReference type="EMBL" id="CAF3931471.1"/>
    </source>
</evidence>
<dbReference type="SMART" id="SM00409">
    <property type="entry name" value="IG"/>
    <property type="match status" value="3"/>
</dbReference>
<evidence type="ECO:0000256" key="3">
    <source>
        <dbReference type="ARBA" id="ARBA00022553"/>
    </source>
</evidence>
<feature type="domain" description="Ig-like" evidence="6">
    <location>
        <begin position="46"/>
        <end position="140"/>
    </location>
</feature>
<dbReference type="SUPFAM" id="SSF48726">
    <property type="entry name" value="Immunoglobulin"/>
    <property type="match status" value="3"/>
</dbReference>
<evidence type="ECO:0000259" key="6">
    <source>
        <dbReference type="PROSITE" id="PS50835"/>
    </source>
</evidence>
<keyword evidence="4" id="KW-1015">Disulfide bond</keyword>
<dbReference type="Pfam" id="PF07679">
    <property type="entry name" value="I-set"/>
    <property type="match status" value="1"/>
</dbReference>
<dbReference type="PROSITE" id="PS50835">
    <property type="entry name" value="IG_LIKE"/>
    <property type="match status" value="2"/>
</dbReference>
<dbReference type="InterPro" id="IPR007110">
    <property type="entry name" value="Ig-like_dom"/>
</dbReference>
<dbReference type="InterPro" id="IPR003599">
    <property type="entry name" value="Ig_sub"/>
</dbReference>
<feature type="region of interest" description="Disordered" evidence="5">
    <location>
        <begin position="1016"/>
        <end position="1044"/>
    </location>
</feature>
<dbReference type="Proteomes" id="UP000663823">
    <property type="component" value="Unassembled WGS sequence"/>
</dbReference>
<sequence length="1044" mass="121817">MNQHTTSATDKTTLQTSSVILLKTHRIKINKLSSSIRITQELVDQCVEQEKALALVVKTSKLSNKVVWFKNTARNKYNETERIFNDNKFHLISQTTVHILIISAVKLDDTGEYFCRIENTLTYAKIEVINEKSNTNQQLSRSLINKSTSYDFNTFEEKLELIHPLPEQICLDKNDKLIVFCETNRKPNNVQWFKNESSLSSISNNLETYYFDSISILILYHVNEEDSGLYTCYLGDYCKTRCTVQINDSNLIYIDKSIAWEEIMEPIECIHLKINKAFISFKWYHPNPNEENLSDLIDNKFKIVSESSTQELELINTKKTNLIKYFLSFKLIDKQYQMVIIDLIKMKINNDNQDSLIKSLNSIETKQVTEGDDLIIEIIFQHDRNLLLKDYLILLKNNVPLYNHFEINPSDDTSSELSHWIITLSDINLNDGGLYSIYINQNLKHLFVLSIKPCCLQRKSIILSKDKFNLHENLEFIIQLEEPLYDTNNKLMWFKNGYPIESSNQHTINTICLVPNQSTTHKLIIQDITFADQGIYSLCNSNVIFETSFIHVFRMPIEPPSLLHTVIKSSDYEINLIIKNLSDQYILLYKGNQALQDLTKMITYVDNEKIQLKFNNIKLYGYGIYQININNNNNNQCTTVCSFNLIEQQKEKCSIDINQNILKKDDLILLCIQNKNIILNEIQLLKNIPPSTETEEIKISTRKEQNKYMIMPRLSKLNSVFNLLFYYRCVSSEIEIDSKFFYNDILKNCDVIVTQDIANVSRTTISTDYLSTCYLILMSFNLDHQCYAYLKHHSRLITKNTSAPELLSMFFEDIWIEISTILSKKFRLSNAFRVNDLKDLQLVIGGGTHASRDAIRNAFALLINPDQSILDMIFKHCNIDCQYLVNHLINKIIIIKSITCAQTKEELESMRNHPNDANTILPANLWVTYNCSTKECIFSVRWTFSTNTIDLALMKIDLFNSKDLNQFVWKFQNKHIQILRHNFRNRSDILEKFEKCFLYINQNSLFIPSVIDYSLEPRSNDDPDEDEHDDDEDELEHEHEHIDG</sequence>
<evidence type="ECO:0000256" key="1">
    <source>
        <dbReference type="ARBA" id="ARBA00004496"/>
    </source>
</evidence>
<dbReference type="OrthoDB" id="10287551at2759"/>
<evidence type="ECO:0000256" key="5">
    <source>
        <dbReference type="SAM" id="MobiDB-lite"/>
    </source>
</evidence>
<dbReference type="PANTHER" id="PTHR35971:SF5">
    <property type="entry name" value="OBSCURIN LIKE CYTOSKELETAL ADAPTOR 1"/>
    <property type="match status" value="1"/>
</dbReference>
<evidence type="ECO:0000313" key="9">
    <source>
        <dbReference type="Proteomes" id="UP000663882"/>
    </source>
</evidence>
<feature type="domain" description="Ig-like" evidence="6">
    <location>
        <begin position="164"/>
        <end position="232"/>
    </location>
</feature>
<evidence type="ECO:0000313" key="7">
    <source>
        <dbReference type="EMBL" id="CAF1366670.1"/>
    </source>
</evidence>
<reference evidence="7" key="1">
    <citation type="submission" date="2021-02" db="EMBL/GenBank/DDBJ databases">
        <authorList>
            <person name="Nowell W R."/>
        </authorList>
    </citation>
    <scope>NUCLEOTIDE SEQUENCE</scope>
</reference>
<evidence type="ECO:0000256" key="2">
    <source>
        <dbReference type="ARBA" id="ARBA00022490"/>
    </source>
</evidence>
<dbReference type="Proteomes" id="UP000663882">
    <property type="component" value="Unassembled WGS sequence"/>
</dbReference>
<name>A0A815ILT2_9BILA</name>